<comment type="similarity">
    <text evidence="2">Belongs to the Nudix hydrolase family.</text>
</comment>
<keyword evidence="5" id="KW-0460">Magnesium</keyword>
<dbReference type="Gene3D" id="3.90.79.10">
    <property type="entry name" value="Nucleoside Triphosphate Pyrophosphohydrolase"/>
    <property type="match status" value="1"/>
</dbReference>
<dbReference type="InParanoid" id="A0A061AA80"/>
<dbReference type="GO" id="GO:0008413">
    <property type="term" value="F:8-oxo-7,8-dihydroguanosine triphosphate pyrophosphatase activity"/>
    <property type="evidence" value="ECO:0007669"/>
    <property type="project" value="InterPro"/>
</dbReference>
<dbReference type="PATRIC" id="fig|35623.3.peg.221"/>
<dbReference type="EMBL" id="LK028559">
    <property type="protein sequence ID" value="CDR30294.1"/>
    <property type="molecule type" value="Genomic_DNA"/>
</dbReference>
<keyword evidence="8" id="KW-1185">Reference proteome</keyword>
<dbReference type="PANTHER" id="PTHR43758:SF2">
    <property type="entry name" value="OXIDIZED PURINE NUCLEOSIDE TRIPHOSPHATE HYDROLASE"/>
    <property type="match status" value="1"/>
</dbReference>
<dbReference type="KEGG" id="aoc:Aocu_02210"/>
<protein>
    <submittedName>
        <fullName evidence="7">Mutator MutX protein</fullName>
    </submittedName>
</protein>
<name>A0A061AA80_9MOLU</name>
<accession>A0A061AA80</accession>
<dbReference type="STRING" id="35623.Aocu_02210"/>
<dbReference type="HOGENOM" id="CLU_037162_11_2_14"/>
<evidence type="ECO:0000256" key="3">
    <source>
        <dbReference type="ARBA" id="ARBA00022723"/>
    </source>
</evidence>
<dbReference type="OrthoDB" id="384671at2"/>
<dbReference type="InterPro" id="IPR000086">
    <property type="entry name" value="NUDIX_hydrolase_dom"/>
</dbReference>
<keyword evidence="3" id="KW-0479">Metal-binding</keyword>
<dbReference type="CDD" id="cd18886">
    <property type="entry name" value="NUDIX_MutT_Nudt1"/>
    <property type="match status" value="1"/>
</dbReference>
<keyword evidence="4" id="KW-0378">Hydrolase</keyword>
<proteinExistence type="inferred from homology"/>
<dbReference type="RefSeq" id="WP_045748860.1">
    <property type="nucleotide sequence ID" value="NZ_FUZK01000002.1"/>
</dbReference>
<dbReference type="PROSITE" id="PS51462">
    <property type="entry name" value="NUDIX"/>
    <property type="match status" value="1"/>
</dbReference>
<evidence type="ECO:0000256" key="4">
    <source>
        <dbReference type="ARBA" id="ARBA00022801"/>
    </source>
</evidence>
<organism evidence="7 8">
    <name type="scientific">Acholeplasma oculi</name>
    <dbReference type="NCBI Taxonomy" id="35623"/>
    <lineage>
        <taxon>Bacteria</taxon>
        <taxon>Bacillati</taxon>
        <taxon>Mycoplasmatota</taxon>
        <taxon>Mollicutes</taxon>
        <taxon>Acholeplasmatales</taxon>
        <taxon>Acholeplasmataceae</taxon>
        <taxon>Acholeplasma</taxon>
    </lineage>
</organism>
<evidence type="ECO:0000313" key="7">
    <source>
        <dbReference type="EMBL" id="CDR30294.1"/>
    </source>
</evidence>
<evidence type="ECO:0000256" key="5">
    <source>
        <dbReference type="ARBA" id="ARBA00022842"/>
    </source>
</evidence>
<dbReference type="PANTHER" id="PTHR43758">
    <property type="entry name" value="7,8-DIHYDRO-8-OXOGUANINE TRIPHOSPHATASE"/>
    <property type="match status" value="1"/>
</dbReference>
<gene>
    <name evidence="7" type="primary">mutX</name>
    <name evidence="7" type="ORF">Aocu_02210</name>
</gene>
<dbReference type="Pfam" id="PF00293">
    <property type="entry name" value="NUDIX"/>
    <property type="match status" value="1"/>
</dbReference>
<dbReference type="SUPFAM" id="SSF55811">
    <property type="entry name" value="Nudix"/>
    <property type="match status" value="1"/>
</dbReference>
<dbReference type="InterPro" id="IPR003562">
    <property type="entry name" value="Mutator_MutX_prot"/>
</dbReference>
<evidence type="ECO:0000256" key="1">
    <source>
        <dbReference type="ARBA" id="ARBA00001946"/>
    </source>
</evidence>
<dbReference type="PRINTS" id="PR01402">
    <property type="entry name" value="MUTATORMUTX"/>
</dbReference>
<dbReference type="PROSITE" id="PS00893">
    <property type="entry name" value="NUDIX_BOX"/>
    <property type="match status" value="1"/>
</dbReference>
<evidence type="ECO:0000256" key="2">
    <source>
        <dbReference type="ARBA" id="ARBA00005582"/>
    </source>
</evidence>
<dbReference type="GO" id="GO:0046872">
    <property type="term" value="F:metal ion binding"/>
    <property type="evidence" value="ECO:0007669"/>
    <property type="project" value="UniProtKB-KW"/>
</dbReference>
<dbReference type="GO" id="GO:0005737">
    <property type="term" value="C:cytoplasm"/>
    <property type="evidence" value="ECO:0007669"/>
    <property type="project" value="TreeGrafter"/>
</dbReference>
<dbReference type="InterPro" id="IPR015797">
    <property type="entry name" value="NUDIX_hydrolase-like_dom_sf"/>
</dbReference>
<dbReference type="AlphaFoldDB" id="A0A061AA80"/>
<dbReference type="InterPro" id="IPR020084">
    <property type="entry name" value="NUDIX_hydrolase_CS"/>
</dbReference>
<feature type="domain" description="Nudix hydrolase" evidence="6">
    <location>
        <begin position="2"/>
        <end position="127"/>
    </location>
</feature>
<dbReference type="FunCoup" id="A0A061AA80">
    <property type="interactions" value="97"/>
</dbReference>
<reference evidence="8" key="1">
    <citation type="submission" date="2014-05" db="EMBL/GenBank/DDBJ databases">
        <authorList>
            <person name="Kube M."/>
        </authorList>
    </citation>
    <scope>NUCLEOTIDE SEQUENCE [LARGE SCALE GENOMIC DNA]</scope>
</reference>
<dbReference type="GO" id="GO:0006281">
    <property type="term" value="P:DNA repair"/>
    <property type="evidence" value="ECO:0007669"/>
    <property type="project" value="InterPro"/>
</dbReference>
<dbReference type="Proteomes" id="UP000032434">
    <property type="component" value="Chromosome 1"/>
</dbReference>
<evidence type="ECO:0000259" key="6">
    <source>
        <dbReference type="PROSITE" id="PS51462"/>
    </source>
</evidence>
<evidence type="ECO:0000313" key="8">
    <source>
        <dbReference type="Proteomes" id="UP000032434"/>
    </source>
</evidence>
<comment type="cofactor">
    <cofactor evidence="1">
        <name>Mg(2+)</name>
        <dbReference type="ChEBI" id="CHEBI:18420"/>
    </cofactor>
</comment>
<sequence>MNILETVLVYIIKSDQVLLIHKTKKDMNEGKYLGIGGKIKIGESIEDALIRETKEETNLDLLNYQHVGNVYFKNIDYEEKIYLFKSDAYKGNLKASNEGTLHWVDIKDIYKLPMWEGDKYFLSKLFSKVSFFEIVLVYENDVLVDTIEL</sequence>